<keyword evidence="4" id="KW-0227">DNA damage</keyword>
<name>A0ABS5ST25_9GAMM</name>
<keyword evidence="10" id="KW-1185">Reference proteome</keyword>
<evidence type="ECO:0000313" key="10">
    <source>
        <dbReference type="Proteomes" id="UP000790096"/>
    </source>
</evidence>
<dbReference type="RefSeq" id="WP_214235605.1">
    <property type="nucleotide sequence ID" value="NZ_JABBFR010000002.1"/>
</dbReference>
<dbReference type="Gene3D" id="1.10.10.10">
    <property type="entry name" value="Winged helix-like DNA-binding domain superfamily/Winged helix DNA-binding domain"/>
    <property type="match status" value="1"/>
</dbReference>
<feature type="transmembrane region" description="Helical" evidence="7">
    <location>
        <begin position="12"/>
        <end position="30"/>
    </location>
</feature>
<comment type="catalytic activity">
    <reaction evidence="1">
        <text>a 4-O-methyl-thymidine in DNA + L-cysteinyl-[protein] = a thymidine in DNA + S-methyl-L-cysteinyl-[protein]</text>
        <dbReference type="Rhea" id="RHEA:53428"/>
        <dbReference type="Rhea" id="RHEA-COMP:10131"/>
        <dbReference type="Rhea" id="RHEA-COMP:10132"/>
        <dbReference type="Rhea" id="RHEA-COMP:13555"/>
        <dbReference type="Rhea" id="RHEA-COMP:13556"/>
        <dbReference type="ChEBI" id="CHEBI:29950"/>
        <dbReference type="ChEBI" id="CHEBI:82612"/>
        <dbReference type="ChEBI" id="CHEBI:137386"/>
        <dbReference type="ChEBI" id="CHEBI:137387"/>
        <dbReference type="EC" id="2.1.1.63"/>
    </reaction>
</comment>
<dbReference type="InterPro" id="IPR036388">
    <property type="entry name" value="WH-like_DNA-bd_sf"/>
</dbReference>
<dbReference type="EMBL" id="JABBFR010000002">
    <property type="protein sequence ID" value="MBT0723151.1"/>
    <property type="molecule type" value="Genomic_DNA"/>
</dbReference>
<dbReference type="SUPFAM" id="SSF53155">
    <property type="entry name" value="Methylated DNA-protein cysteine methyltransferase domain"/>
    <property type="match status" value="1"/>
</dbReference>
<evidence type="ECO:0000313" key="9">
    <source>
        <dbReference type="EMBL" id="MBT0723151.1"/>
    </source>
</evidence>
<dbReference type="Pfam" id="PF01035">
    <property type="entry name" value="DNA_binding_1"/>
    <property type="match status" value="1"/>
</dbReference>
<evidence type="ECO:0000256" key="6">
    <source>
        <dbReference type="ARBA" id="ARBA00049348"/>
    </source>
</evidence>
<dbReference type="InterPro" id="IPR036631">
    <property type="entry name" value="MGMT_N_sf"/>
</dbReference>
<dbReference type="InterPro" id="IPR014048">
    <property type="entry name" value="MethylDNA_cys_MeTrfase_DNA-bd"/>
</dbReference>
<proteinExistence type="predicted"/>
<comment type="caution">
    <text evidence="9">The sequence shown here is derived from an EMBL/GenBank/DDBJ whole genome shotgun (WGS) entry which is preliminary data.</text>
</comment>
<dbReference type="Gene3D" id="3.30.160.70">
    <property type="entry name" value="Methylated DNA-protein cysteine methyltransferase domain"/>
    <property type="match status" value="1"/>
</dbReference>
<accession>A0ABS5ST25</accession>
<protein>
    <submittedName>
        <fullName evidence="9">Methylated-DNA--[protein]-cysteine S-methyltransferase</fullName>
        <ecNumber evidence="9">2.1.1.63</ecNumber>
    </submittedName>
</protein>
<evidence type="ECO:0000256" key="2">
    <source>
        <dbReference type="ARBA" id="ARBA00022603"/>
    </source>
</evidence>
<dbReference type="NCBIfam" id="TIGR00589">
    <property type="entry name" value="ogt"/>
    <property type="match status" value="1"/>
</dbReference>
<dbReference type="PANTHER" id="PTHR10815:SF14">
    <property type="entry name" value="BIFUNCTIONAL TRANSCRIPTIONAL ACTIVATOR_DNA REPAIR ENZYME ADA"/>
    <property type="match status" value="1"/>
</dbReference>
<dbReference type="SUPFAM" id="SSF46767">
    <property type="entry name" value="Methylated DNA-protein cysteine methyltransferase, C-terminal domain"/>
    <property type="match status" value="1"/>
</dbReference>
<dbReference type="CDD" id="cd06445">
    <property type="entry name" value="ATase"/>
    <property type="match status" value="1"/>
</dbReference>
<dbReference type="PANTHER" id="PTHR10815">
    <property type="entry name" value="METHYLATED-DNA--PROTEIN-CYSTEINE METHYLTRANSFERASE"/>
    <property type="match status" value="1"/>
</dbReference>
<dbReference type="Proteomes" id="UP000790096">
    <property type="component" value="Unassembled WGS sequence"/>
</dbReference>
<keyword evidence="3 9" id="KW-0808">Transferase</keyword>
<dbReference type="PROSITE" id="PS00374">
    <property type="entry name" value="MGMT"/>
    <property type="match status" value="1"/>
</dbReference>
<organism evidence="9 10">
    <name type="scientific">Rosenbergiella gaditana</name>
    <dbReference type="NCBI Taxonomy" id="2726987"/>
    <lineage>
        <taxon>Bacteria</taxon>
        <taxon>Pseudomonadati</taxon>
        <taxon>Pseudomonadota</taxon>
        <taxon>Gammaproteobacteria</taxon>
        <taxon>Enterobacterales</taxon>
        <taxon>Erwiniaceae</taxon>
        <taxon>Rosenbergiella</taxon>
    </lineage>
</organism>
<keyword evidence="5" id="KW-0234">DNA repair</keyword>
<keyword evidence="7" id="KW-1133">Transmembrane helix</keyword>
<dbReference type="InterPro" id="IPR036217">
    <property type="entry name" value="MethylDNA_cys_MeTrfase_DNAb"/>
</dbReference>
<evidence type="ECO:0000259" key="8">
    <source>
        <dbReference type="Pfam" id="PF01035"/>
    </source>
</evidence>
<keyword evidence="7" id="KW-0812">Transmembrane</keyword>
<evidence type="ECO:0000256" key="7">
    <source>
        <dbReference type="SAM" id="Phobius"/>
    </source>
</evidence>
<keyword evidence="7" id="KW-0472">Membrane</keyword>
<reference evidence="9 10" key="1">
    <citation type="submission" date="2020-04" db="EMBL/GenBank/DDBJ databases">
        <title>Genome sequencing of Rosenbergiella species.</title>
        <authorList>
            <person name="Alvarez-Perez S."/>
            <person name="Lievens B."/>
        </authorList>
    </citation>
    <scope>NUCLEOTIDE SEQUENCE [LARGE SCALE GENOMIC DNA]</scope>
    <source>
        <strain evidence="9 10">S61</strain>
    </source>
</reference>
<gene>
    <name evidence="9" type="ORF">HH682_01590</name>
</gene>
<dbReference type="GO" id="GO:0032259">
    <property type="term" value="P:methylation"/>
    <property type="evidence" value="ECO:0007669"/>
    <property type="project" value="UniProtKB-KW"/>
</dbReference>
<evidence type="ECO:0000256" key="3">
    <source>
        <dbReference type="ARBA" id="ARBA00022679"/>
    </source>
</evidence>
<comment type="catalytic activity">
    <reaction evidence="6">
        <text>a 6-O-methyl-2'-deoxyguanosine in DNA + L-cysteinyl-[protein] = S-methyl-L-cysteinyl-[protein] + a 2'-deoxyguanosine in DNA</text>
        <dbReference type="Rhea" id="RHEA:24000"/>
        <dbReference type="Rhea" id="RHEA-COMP:10131"/>
        <dbReference type="Rhea" id="RHEA-COMP:10132"/>
        <dbReference type="Rhea" id="RHEA-COMP:11367"/>
        <dbReference type="Rhea" id="RHEA-COMP:11368"/>
        <dbReference type="ChEBI" id="CHEBI:29950"/>
        <dbReference type="ChEBI" id="CHEBI:82612"/>
        <dbReference type="ChEBI" id="CHEBI:85445"/>
        <dbReference type="ChEBI" id="CHEBI:85448"/>
        <dbReference type="EC" id="2.1.1.63"/>
    </reaction>
</comment>
<sequence>MTPKNSRRGAQGITIYFALGQCSIGIVLVAQSEKGVCAIYLGEKPVSLINQLLQQFPHAILMGDDSHYEQLVAEVIGYIEQPLSTWRLPLDIQGTVFQERVWRALRQIPLGSTASYSDIAEQLGSPKAVRAVAQACAANRLAVVIPCHRVIKRDGQLSGYRWGIARKEALLAREKGQ</sequence>
<feature type="domain" description="Methylated-DNA-[protein]-cysteine S-methyltransferase DNA binding" evidence="8">
    <location>
        <begin position="97"/>
        <end position="175"/>
    </location>
</feature>
<dbReference type="EC" id="2.1.1.63" evidence="9"/>
<evidence type="ECO:0000256" key="1">
    <source>
        <dbReference type="ARBA" id="ARBA00001286"/>
    </source>
</evidence>
<evidence type="ECO:0000256" key="5">
    <source>
        <dbReference type="ARBA" id="ARBA00023204"/>
    </source>
</evidence>
<evidence type="ECO:0000256" key="4">
    <source>
        <dbReference type="ARBA" id="ARBA00022763"/>
    </source>
</evidence>
<dbReference type="GO" id="GO:0003908">
    <property type="term" value="F:methylated-DNA-[protein]-cysteine S-methyltransferase activity"/>
    <property type="evidence" value="ECO:0007669"/>
    <property type="project" value="UniProtKB-EC"/>
</dbReference>
<dbReference type="InterPro" id="IPR001497">
    <property type="entry name" value="MethylDNA_cys_MeTrfase_AS"/>
</dbReference>
<keyword evidence="2 9" id="KW-0489">Methyltransferase</keyword>